<protein>
    <submittedName>
        <fullName evidence="1">Uncharacterized protein</fullName>
    </submittedName>
</protein>
<evidence type="ECO:0000313" key="1">
    <source>
        <dbReference type="EMBL" id="QNO50235.1"/>
    </source>
</evidence>
<dbReference type="AlphaFoldDB" id="A0A7G9YQF1"/>
<accession>A0A7G9YQF1</accession>
<proteinExistence type="predicted"/>
<reference evidence="1" key="1">
    <citation type="submission" date="2020-06" db="EMBL/GenBank/DDBJ databases">
        <title>Unique genomic features of the anaerobic methanotrophic archaea.</title>
        <authorList>
            <person name="Chadwick G.L."/>
            <person name="Skennerton C.T."/>
            <person name="Laso-Perez R."/>
            <person name="Leu A.O."/>
            <person name="Speth D.R."/>
            <person name="Yu H."/>
            <person name="Morgan-Lang C."/>
            <person name="Hatzenpichler R."/>
            <person name="Goudeau D."/>
            <person name="Malmstrom R."/>
            <person name="Brazelton W.J."/>
            <person name="Woyke T."/>
            <person name="Hallam S.J."/>
            <person name="Tyson G.W."/>
            <person name="Wegener G."/>
            <person name="Boetius A."/>
            <person name="Orphan V."/>
        </authorList>
    </citation>
    <scope>NUCLEOTIDE SEQUENCE</scope>
</reference>
<name>A0A7G9YQF1_9EURY</name>
<gene>
    <name evidence="1" type="ORF">LCEAEILH_00001</name>
</gene>
<organism evidence="1">
    <name type="scientific">Candidatus Methanogaster sp. ANME-2c ERB4</name>
    <dbReference type="NCBI Taxonomy" id="2759911"/>
    <lineage>
        <taxon>Archaea</taxon>
        <taxon>Methanobacteriati</taxon>
        <taxon>Methanobacteriota</taxon>
        <taxon>Stenosarchaea group</taxon>
        <taxon>Methanomicrobia</taxon>
        <taxon>Methanosarcinales</taxon>
        <taxon>ANME-2 cluster</taxon>
        <taxon>Candidatus Methanogasteraceae</taxon>
        <taxon>Candidatus Methanogaster</taxon>
    </lineage>
</organism>
<sequence>MAIAAQWKDHQAFRHVTSLTGRKTRQMDQVWDHIIIQVPPLLVAFGSVAHVADRRVRLFAVDMHQIVLCVTVLAENSYSCML</sequence>
<dbReference type="EMBL" id="MT631411">
    <property type="protein sequence ID" value="QNO50235.1"/>
    <property type="molecule type" value="Genomic_DNA"/>
</dbReference>